<sequence length="115" mass="12665">MGVSIMSVNSQNNNSLGLNFKTKLYIRIHRRIHGQSEYLSAEDEVPLSVGFHNAGSSRSCALFVDPTNCYADAPVPESFGAIVEMQPDNISTPANRNRHDQSDDNGNNNNNNNNQ</sequence>
<accession>A0A5E4QR55</accession>
<organism evidence="2 3">
    <name type="scientific">Leptidea sinapis</name>
    <dbReference type="NCBI Taxonomy" id="189913"/>
    <lineage>
        <taxon>Eukaryota</taxon>
        <taxon>Metazoa</taxon>
        <taxon>Ecdysozoa</taxon>
        <taxon>Arthropoda</taxon>
        <taxon>Hexapoda</taxon>
        <taxon>Insecta</taxon>
        <taxon>Pterygota</taxon>
        <taxon>Neoptera</taxon>
        <taxon>Endopterygota</taxon>
        <taxon>Lepidoptera</taxon>
        <taxon>Glossata</taxon>
        <taxon>Ditrysia</taxon>
        <taxon>Papilionoidea</taxon>
        <taxon>Pieridae</taxon>
        <taxon>Dismorphiinae</taxon>
        <taxon>Leptidea</taxon>
    </lineage>
</organism>
<reference evidence="2 3" key="1">
    <citation type="submission" date="2017-07" db="EMBL/GenBank/DDBJ databases">
        <authorList>
            <person name="Talla V."/>
            <person name="Backstrom N."/>
        </authorList>
    </citation>
    <scope>NUCLEOTIDE SEQUENCE [LARGE SCALE GENOMIC DNA]</scope>
</reference>
<gene>
    <name evidence="2" type="ORF">LSINAPIS_LOCUS11326</name>
</gene>
<evidence type="ECO:0000313" key="3">
    <source>
        <dbReference type="Proteomes" id="UP000324832"/>
    </source>
</evidence>
<feature type="compositionally biased region" description="Low complexity" evidence="1">
    <location>
        <begin position="105"/>
        <end position="115"/>
    </location>
</feature>
<dbReference type="EMBL" id="FZQP02004956">
    <property type="protein sequence ID" value="VVD00753.1"/>
    <property type="molecule type" value="Genomic_DNA"/>
</dbReference>
<feature type="region of interest" description="Disordered" evidence="1">
    <location>
        <begin position="83"/>
        <end position="115"/>
    </location>
</feature>
<dbReference type="AlphaFoldDB" id="A0A5E4QR55"/>
<dbReference type="Proteomes" id="UP000324832">
    <property type="component" value="Unassembled WGS sequence"/>
</dbReference>
<protein>
    <submittedName>
        <fullName evidence="2">Uncharacterized protein</fullName>
    </submittedName>
</protein>
<keyword evidence="3" id="KW-1185">Reference proteome</keyword>
<proteinExistence type="predicted"/>
<evidence type="ECO:0000256" key="1">
    <source>
        <dbReference type="SAM" id="MobiDB-lite"/>
    </source>
</evidence>
<evidence type="ECO:0000313" key="2">
    <source>
        <dbReference type="EMBL" id="VVD00753.1"/>
    </source>
</evidence>
<name>A0A5E4QR55_9NEOP</name>